<reference evidence="1 2" key="1">
    <citation type="submission" date="2016-04" db="EMBL/GenBank/DDBJ databases">
        <authorList>
            <person name="Evans L.H."/>
            <person name="Alamgir A."/>
            <person name="Owens N."/>
            <person name="Weber N.D."/>
            <person name="Virtaneva K."/>
            <person name="Barbian K."/>
            <person name="Babar A."/>
            <person name="Rosenke K."/>
        </authorList>
    </citation>
    <scope>NUCLEOTIDE SEQUENCE [LARGE SCALE GENOMIC DNA]</scope>
    <source>
        <strain evidence="1 2">IFM 0406</strain>
    </source>
</reference>
<evidence type="ECO:0000313" key="1">
    <source>
        <dbReference type="EMBL" id="KZM74728.1"/>
    </source>
</evidence>
<comment type="caution">
    <text evidence="1">The sequence shown here is derived from an EMBL/GenBank/DDBJ whole genome shotgun (WGS) entry which is preliminary data.</text>
</comment>
<gene>
    <name evidence="1" type="ORF">AWN90_21995</name>
</gene>
<proteinExistence type="predicted"/>
<sequence length="85" mass="8986">MGDADPRNGYFEARYPIGPEKYATVKDDNRKVKRFTSKRAAENAAAAVDIEYASGAVAISTAIASASTASTRKSGGLTFYDYGPG</sequence>
<organism evidence="1 2">
    <name type="scientific">Nocardia terpenica</name>
    <dbReference type="NCBI Taxonomy" id="455432"/>
    <lineage>
        <taxon>Bacteria</taxon>
        <taxon>Bacillati</taxon>
        <taxon>Actinomycetota</taxon>
        <taxon>Actinomycetes</taxon>
        <taxon>Mycobacteriales</taxon>
        <taxon>Nocardiaceae</taxon>
        <taxon>Nocardia</taxon>
    </lineage>
</organism>
<name>A0A164NU54_9NOCA</name>
<dbReference type="OrthoDB" id="4529782at2"/>
<dbReference type="EMBL" id="LWGR01000004">
    <property type="protein sequence ID" value="KZM74728.1"/>
    <property type="molecule type" value="Genomic_DNA"/>
</dbReference>
<keyword evidence="2" id="KW-1185">Reference proteome</keyword>
<evidence type="ECO:0000313" key="2">
    <source>
        <dbReference type="Proteomes" id="UP000076512"/>
    </source>
</evidence>
<dbReference type="RefSeq" id="WP_067586249.1">
    <property type="nucleotide sequence ID" value="NZ_JABMCZ010000005.1"/>
</dbReference>
<accession>A0A164NU54</accession>
<protein>
    <submittedName>
        <fullName evidence="1">Uncharacterized protein</fullName>
    </submittedName>
</protein>
<dbReference type="AlphaFoldDB" id="A0A164NU54"/>
<dbReference type="Proteomes" id="UP000076512">
    <property type="component" value="Unassembled WGS sequence"/>
</dbReference>
<dbReference type="STRING" id="455432.AWN90_21995"/>